<dbReference type="InterPro" id="IPR023213">
    <property type="entry name" value="CAT-like_dom_sf"/>
</dbReference>
<dbReference type="PANTHER" id="PTHR31642">
    <property type="entry name" value="TRICHOTHECENE 3-O-ACETYLTRANSFERASE"/>
    <property type="match status" value="1"/>
</dbReference>
<evidence type="ECO:0000313" key="2">
    <source>
        <dbReference type="EMBL" id="KAH0854833.1"/>
    </source>
</evidence>
<evidence type="ECO:0000256" key="1">
    <source>
        <dbReference type="ARBA" id="ARBA00009861"/>
    </source>
</evidence>
<sequence length="293" mass="32419">MFDVCFTGESVVKASGNNLRDLIAFLYQISTFFPAIVPNETSHEEPIILCSNNGALLVQARANTDLKSLDFYNLDAFLQAKLVRVNPDFPFQIQATEFECGGFSLTFTFDHALGDASSFGKFLTTWSEISRKEPVSCVPDHRRNLLLPRSPPHYHPLLDKTFIKCSVEDIKNIPTPKTLIKRLYHINASSINAFDRLDRESPTWTDVSSGGSGTRRTSFGLVFRRRFPVAELDFGFGAPVLGTVCSTVEKIGVGYLNQRPSACNDGSWSVSAMVWPELAAALESDSVFSADVC</sequence>
<dbReference type="EMBL" id="JAGKQM010000233">
    <property type="protein sequence ID" value="KAH0854833.1"/>
    <property type="molecule type" value="Genomic_DNA"/>
</dbReference>
<dbReference type="Pfam" id="PF02458">
    <property type="entry name" value="Transferase"/>
    <property type="match status" value="1"/>
</dbReference>
<keyword evidence="3" id="KW-1185">Reference proteome</keyword>
<name>A0ABQ7XIB6_BRANA</name>
<protein>
    <submittedName>
        <fullName evidence="2">Uncharacterized protein</fullName>
    </submittedName>
</protein>
<dbReference type="Proteomes" id="UP000824890">
    <property type="component" value="Unassembled WGS sequence"/>
</dbReference>
<dbReference type="InterPro" id="IPR050317">
    <property type="entry name" value="Plant_Fungal_Acyltransferase"/>
</dbReference>
<dbReference type="Gene3D" id="3.30.559.10">
    <property type="entry name" value="Chloramphenicol acetyltransferase-like domain"/>
    <property type="match status" value="2"/>
</dbReference>
<comment type="caution">
    <text evidence="2">The sequence shown here is derived from an EMBL/GenBank/DDBJ whole genome shotgun (WGS) entry which is preliminary data.</text>
</comment>
<evidence type="ECO:0000313" key="3">
    <source>
        <dbReference type="Proteomes" id="UP000824890"/>
    </source>
</evidence>
<organism evidence="2 3">
    <name type="scientific">Brassica napus</name>
    <name type="common">Rape</name>
    <dbReference type="NCBI Taxonomy" id="3708"/>
    <lineage>
        <taxon>Eukaryota</taxon>
        <taxon>Viridiplantae</taxon>
        <taxon>Streptophyta</taxon>
        <taxon>Embryophyta</taxon>
        <taxon>Tracheophyta</taxon>
        <taxon>Spermatophyta</taxon>
        <taxon>Magnoliopsida</taxon>
        <taxon>eudicotyledons</taxon>
        <taxon>Gunneridae</taxon>
        <taxon>Pentapetalae</taxon>
        <taxon>rosids</taxon>
        <taxon>malvids</taxon>
        <taxon>Brassicales</taxon>
        <taxon>Brassicaceae</taxon>
        <taxon>Brassiceae</taxon>
        <taxon>Brassica</taxon>
    </lineage>
</organism>
<proteinExistence type="inferred from homology"/>
<accession>A0ABQ7XIB6</accession>
<reference evidence="2 3" key="1">
    <citation type="submission" date="2021-05" db="EMBL/GenBank/DDBJ databases">
        <title>Genome Assembly of Synthetic Allotetraploid Brassica napus Reveals Homoeologous Exchanges between Subgenomes.</title>
        <authorList>
            <person name="Davis J.T."/>
        </authorList>
    </citation>
    <scope>NUCLEOTIDE SEQUENCE [LARGE SCALE GENOMIC DNA]</scope>
    <source>
        <strain evidence="3">cv. Da-Ae</strain>
        <tissue evidence="2">Seedling</tissue>
    </source>
</reference>
<dbReference type="PANTHER" id="PTHR31642:SF160">
    <property type="entry name" value="HXXXD-TYPE ACYL-TRANSFERASE FAMILY PROTEIN"/>
    <property type="match status" value="1"/>
</dbReference>
<comment type="similarity">
    <text evidence="1">Belongs to the plant acyltransferase family.</text>
</comment>
<gene>
    <name evidence="2" type="ORF">HID58_037128</name>
</gene>